<keyword evidence="4" id="KW-1185">Reference proteome</keyword>
<feature type="compositionally biased region" description="Basic and acidic residues" evidence="1">
    <location>
        <begin position="25"/>
        <end position="41"/>
    </location>
</feature>
<sequence length="256" mass="28474">MPSRTSSNRHHPSVVREKPRRQLSSRHDFQPAPLQHHDRPKPLGRNDTNHSHYVNMLLSQDEIPKWHTIVAAICVWLLLAGFLVFPGTFTSLQETVDDSDNDNASTKAGEAILGTVKNIPLLVIGAVACGISAVGMLALLVRHRVNFVWLLNRLLIPGMANSLAGLISTLVGVYTQQRGSWSITAKVTAIIEGVYLVACAALFGFFTYKVTTLKKRHRTFYEDGGHWKGKTYEERKQEREQLEAERAALEPGASIV</sequence>
<feature type="region of interest" description="Disordered" evidence="1">
    <location>
        <begin position="1"/>
        <end position="47"/>
    </location>
</feature>
<keyword evidence="2" id="KW-0812">Transmembrane</keyword>
<organism evidence="3 4">
    <name type="scientific">Sarocladium strictum</name>
    <name type="common">Black bundle disease fungus</name>
    <name type="synonym">Acremonium strictum</name>
    <dbReference type="NCBI Taxonomy" id="5046"/>
    <lineage>
        <taxon>Eukaryota</taxon>
        <taxon>Fungi</taxon>
        <taxon>Dikarya</taxon>
        <taxon>Ascomycota</taxon>
        <taxon>Pezizomycotina</taxon>
        <taxon>Sordariomycetes</taxon>
        <taxon>Hypocreomycetidae</taxon>
        <taxon>Hypocreales</taxon>
        <taxon>Sarocladiaceae</taxon>
        <taxon>Sarocladium</taxon>
    </lineage>
</organism>
<dbReference type="EMBL" id="JAPDFR010000005">
    <property type="protein sequence ID" value="KAK0386460.1"/>
    <property type="molecule type" value="Genomic_DNA"/>
</dbReference>
<evidence type="ECO:0000256" key="2">
    <source>
        <dbReference type="SAM" id="Phobius"/>
    </source>
</evidence>
<reference evidence="3" key="1">
    <citation type="submission" date="2022-10" db="EMBL/GenBank/DDBJ databases">
        <title>Determination and structural analysis of whole genome sequence of Sarocladium strictum F4-1.</title>
        <authorList>
            <person name="Hu L."/>
            <person name="Jiang Y."/>
        </authorList>
    </citation>
    <scope>NUCLEOTIDE SEQUENCE</scope>
    <source>
        <strain evidence="3">F4-1</strain>
    </source>
</reference>
<evidence type="ECO:0000313" key="4">
    <source>
        <dbReference type="Proteomes" id="UP001175261"/>
    </source>
</evidence>
<keyword evidence="2" id="KW-1133">Transmembrane helix</keyword>
<feature type="transmembrane region" description="Helical" evidence="2">
    <location>
        <begin position="187"/>
        <end position="208"/>
    </location>
</feature>
<feature type="transmembrane region" description="Helical" evidence="2">
    <location>
        <begin position="154"/>
        <end position="175"/>
    </location>
</feature>
<feature type="compositionally biased region" description="Basic residues" evidence="1">
    <location>
        <begin position="7"/>
        <end position="24"/>
    </location>
</feature>
<dbReference type="AlphaFoldDB" id="A0AA39GFM1"/>
<protein>
    <submittedName>
        <fullName evidence="3">Uncharacterized protein</fullName>
    </submittedName>
</protein>
<proteinExistence type="predicted"/>
<evidence type="ECO:0000313" key="3">
    <source>
        <dbReference type="EMBL" id="KAK0386460.1"/>
    </source>
</evidence>
<dbReference type="Proteomes" id="UP001175261">
    <property type="component" value="Unassembled WGS sequence"/>
</dbReference>
<feature type="transmembrane region" description="Helical" evidence="2">
    <location>
        <begin position="66"/>
        <end position="85"/>
    </location>
</feature>
<evidence type="ECO:0000256" key="1">
    <source>
        <dbReference type="SAM" id="MobiDB-lite"/>
    </source>
</evidence>
<keyword evidence="2" id="KW-0472">Membrane</keyword>
<comment type="caution">
    <text evidence="3">The sequence shown here is derived from an EMBL/GenBank/DDBJ whole genome shotgun (WGS) entry which is preliminary data.</text>
</comment>
<accession>A0AA39GFM1</accession>
<feature type="transmembrane region" description="Helical" evidence="2">
    <location>
        <begin position="119"/>
        <end position="142"/>
    </location>
</feature>
<name>A0AA39GFM1_SARSR</name>
<gene>
    <name evidence="3" type="ORF">NLU13_6296</name>
</gene>